<dbReference type="AlphaFoldDB" id="A0A310SQB8"/>
<dbReference type="EMBL" id="KQ760287">
    <property type="protein sequence ID" value="OAD60873.1"/>
    <property type="molecule type" value="Genomic_DNA"/>
</dbReference>
<dbReference type="OrthoDB" id="442970at2759"/>
<dbReference type="SUPFAM" id="SSF50891">
    <property type="entry name" value="Cyclophilin-like"/>
    <property type="match status" value="1"/>
</dbReference>
<feature type="region of interest" description="Disordered" evidence="2">
    <location>
        <begin position="138"/>
        <end position="233"/>
    </location>
</feature>
<feature type="compositionally biased region" description="Basic and acidic residues" evidence="2">
    <location>
        <begin position="170"/>
        <end position="214"/>
    </location>
</feature>
<dbReference type="PANTHER" id="PTHR45625">
    <property type="entry name" value="PEPTIDYL-PROLYL CIS-TRANS ISOMERASE-RELATED"/>
    <property type="match status" value="1"/>
</dbReference>
<keyword evidence="3" id="KW-0413">Isomerase</keyword>
<dbReference type="Proteomes" id="UP000250275">
    <property type="component" value="Unassembled WGS sequence"/>
</dbReference>
<dbReference type="GO" id="GO:0016853">
    <property type="term" value="F:isomerase activity"/>
    <property type="evidence" value="ECO:0007669"/>
    <property type="project" value="UniProtKB-KW"/>
</dbReference>
<gene>
    <name evidence="3" type="ORF">WN48_03982</name>
</gene>
<sequence>VIMKTTVGDIELELWAKETAQAYRNFIQLCTGEGGKIYGDPFKDEFHTRLRFCRRDLIAMVNANDGLLYPPRLIKTKILNNPFSVIISRIIVQKSAEVKDSSKTKTAAVKDLNLLSFGGEAKEDEEESVILNKKFTGKGKSAHDHLTDPKLSSQTAVEPSGLANKKRKEGRSSDWESDAEVKTQEELEVVKKEKEAMKKRIKNTLRDTKKEPRKVQNYKIGDAEDDKNIKENE</sequence>
<protein>
    <submittedName>
        <fullName evidence="3">Peptidyl-prolyl cis-trans isomerase CWC27 like protein</fullName>
    </submittedName>
</protein>
<name>A0A310SQB8_9HYME</name>
<organism evidence="3 4">
    <name type="scientific">Eufriesea mexicana</name>
    <dbReference type="NCBI Taxonomy" id="516756"/>
    <lineage>
        <taxon>Eukaryota</taxon>
        <taxon>Metazoa</taxon>
        <taxon>Ecdysozoa</taxon>
        <taxon>Arthropoda</taxon>
        <taxon>Hexapoda</taxon>
        <taxon>Insecta</taxon>
        <taxon>Pterygota</taxon>
        <taxon>Neoptera</taxon>
        <taxon>Endopterygota</taxon>
        <taxon>Hymenoptera</taxon>
        <taxon>Apocrita</taxon>
        <taxon>Aculeata</taxon>
        <taxon>Apoidea</taxon>
        <taxon>Anthophila</taxon>
        <taxon>Apidae</taxon>
        <taxon>Eufriesea</taxon>
    </lineage>
</organism>
<dbReference type="GO" id="GO:0071013">
    <property type="term" value="C:catalytic step 2 spliceosome"/>
    <property type="evidence" value="ECO:0007669"/>
    <property type="project" value="TreeGrafter"/>
</dbReference>
<evidence type="ECO:0000313" key="3">
    <source>
        <dbReference type="EMBL" id="OAD60873.1"/>
    </source>
</evidence>
<feature type="non-terminal residue" evidence="3">
    <location>
        <position position="1"/>
    </location>
</feature>
<proteinExistence type="inferred from homology"/>
<dbReference type="InterPro" id="IPR029000">
    <property type="entry name" value="Cyclophilin-like_dom_sf"/>
</dbReference>
<dbReference type="PANTHER" id="PTHR45625:SF6">
    <property type="entry name" value="SPLICEOSOME-ASSOCIATED PROTEIN CWC27 HOMOLOG"/>
    <property type="match status" value="1"/>
</dbReference>
<reference evidence="3 4" key="1">
    <citation type="submission" date="2015-07" db="EMBL/GenBank/DDBJ databases">
        <title>The genome of Eufriesea mexicana.</title>
        <authorList>
            <person name="Pan H."/>
            <person name="Kapheim K."/>
        </authorList>
    </citation>
    <scope>NUCLEOTIDE SEQUENCE [LARGE SCALE GENOMIC DNA]</scope>
    <source>
        <strain evidence="3">0111107269</strain>
        <tissue evidence="3">Whole body</tissue>
    </source>
</reference>
<comment type="similarity">
    <text evidence="1">Belongs to the cyclophilin-type PPIase family.</text>
</comment>
<evidence type="ECO:0000256" key="2">
    <source>
        <dbReference type="SAM" id="MobiDB-lite"/>
    </source>
</evidence>
<evidence type="ECO:0000256" key="1">
    <source>
        <dbReference type="ARBA" id="ARBA00007365"/>
    </source>
</evidence>
<accession>A0A310SQB8</accession>
<dbReference type="InterPro" id="IPR044666">
    <property type="entry name" value="Cyclophilin_A-like"/>
</dbReference>
<evidence type="ECO:0000313" key="4">
    <source>
        <dbReference type="Proteomes" id="UP000250275"/>
    </source>
</evidence>
<dbReference type="Gene3D" id="2.40.100.10">
    <property type="entry name" value="Cyclophilin-like"/>
    <property type="match status" value="1"/>
</dbReference>
<keyword evidence="4" id="KW-1185">Reference proteome</keyword>